<reference evidence="1" key="1">
    <citation type="submission" date="2022-04" db="EMBL/GenBank/DDBJ databases">
        <title>Genome of the entomopathogenic fungus Entomophthora muscae.</title>
        <authorList>
            <person name="Elya C."/>
            <person name="Lovett B.R."/>
            <person name="Lee E."/>
            <person name="Macias A.M."/>
            <person name="Hajek A.E."/>
            <person name="De Bivort B.L."/>
            <person name="Kasson M.T."/>
            <person name="De Fine Licht H.H."/>
            <person name="Stajich J.E."/>
        </authorList>
    </citation>
    <scope>NUCLEOTIDE SEQUENCE</scope>
    <source>
        <strain evidence="1">Berkeley</strain>
    </source>
</reference>
<keyword evidence="2" id="KW-1185">Reference proteome</keyword>
<gene>
    <name evidence="1" type="ORF">DSO57_1001481</name>
</gene>
<protein>
    <submittedName>
        <fullName evidence="1">Uncharacterized protein</fullName>
    </submittedName>
</protein>
<name>A0ACC2UIE5_9FUNG</name>
<proteinExistence type="predicted"/>
<dbReference type="Proteomes" id="UP001165960">
    <property type="component" value="Unassembled WGS sequence"/>
</dbReference>
<dbReference type="EMBL" id="QTSX02000713">
    <property type="protein sequence ID" value="KAJ9086692.1"/>
    <property type="molecule type" value="Genomic_DNA"/>
</dbReference>
<comment type="caution">
    <text evidence="1">The sequence shown here is derived from an EMBL/GenBank/DDBJ whole genome shotgun (WGS) entry which is preliminary data.</text>
</comment>
<accession>A0ACC2UIE5</accession>
<evidence type="ECO:0000313" key="2">
    <source>
        <dbReference type="Proteomes" id="UP001165960"/>
    </source>
</evidence>
<organism evidence="1 2">
    <name type="scientific">Entomophthora muscae</name>
    <dbReference type="NCBI Taxonomy" id="34485"/>
    <lineage>
        <taxon>Eukaryota</taxon>
        <taxon>Fungi</taxon>
        <taxon>Fungi incertae sedis</taxon>
        <taxon>Zoopagomycota</taxon>
        <taxon>Entomophthoromycotina</taxon>
        <taxon>Entomophthoromycetes</taxon>
        <taxon>Entomophthorales</taxon>
        <taxon>Entomophthoraceae</taxon>
        <taxon>Entomophthora</taxon>
    </lineage>
</organism>
<sequence>MTALDQEHAPKRVKVSPNGLSLTDLEWLLISGGGSGSLSVFQAFVEHLKEHPEEVKPENQHSPLILEHINWLLSGEFEAVICSDVGRSILSIGLDSSSLLQTLESEGLHSAFDFYRDLIRHNVQDFFINGGEPILALGLGNALLNLFVKIGWTGPVSELKGKTLLPLVLAEKDETEVNRHIFKELSVDGEDAYHLAPEPLILWMSEAVLEAVKEHVSLSTSHWWFARALFIHQRLLDNPTGTLQETIASLMNEVAQKLPEASVGLSANQLQEIHARFHIESGLHNHLFYNDREAVERYKKAQEFTGLQWELTGALGKRTKFQQNDITQLVLLAKSRPDEELASEVVIPDTLSLNDDTLLEKISFTEGQTSDTDRDVHNQTALKPIDQSILLALCLNIKNTNPSHGLTTEQMMPYVVRVLENPANWMVHTMGLLIRSRLESHKSRTVERSVFQLQALVDQVKLIESTVTERLAHFYSLLMPATWEMEKELAERFMSLGVVRSALEIFTRLEMWEQAVQCHRMLEDKDKAFAVVEAQLALNPDSPKLLCLKGDVLADPEWWLKAWEVSNHRYARAMRALGSHYFTHDQFTESFECYLKALAINPLFESSWFICGCAAMRAENWEVAQRAFRKVTSLDPDNGEAWNNLASTLARQGRKSEAFLALQQALRQNYANWKMWSNFLCIALDLGHFSDAIRAMERVVDLQWESRKEKCVDREILSILINAVATDTIDSNGQGASRLRLSLVRLIEETVLGRIAGDPHLWQLAAKLHGSGPSSNPSRALECQLRAFRCCLNHPDLLVDHEVFSTCATSALDLIDAYANYGPLPSPEDPKNPICSDWLYQSRLLLRNLISRTRDSFETDPEHDLLIKALEGLKNV</sequence>
<evidence type="ECO:0000313" key="1">
    <source>
        <dbReference type="EMBL" id="KAJ9086692.1"/>
    </source>
</evidence>